<evidence type="ECO:0000259" key="1">
    <source>
        <dbReference type="PROSITE" id="PS50878"/>
    </source>
</evidence>
<dbReference type="Pfam" id="PF00078">
    <property type="entry name" value="RVT_1"/>
    <property type="match status" value="1"/>
</dbReference>
<dbReference type="InterPro" id="IPR000477">
    <property type="entry name" value="RT_dom"/>
</dbReference>
<evidence type="ECO:0000313" key="2">
    <source>
        <dbReference type="EMBL" id="KAE8735672.1"/>
    </source>
</evidence>
<evidence type="ECO:0000313" key="3">
    <source>
        <dbReference type="Proteomes" id="UP000436088"/>
    </source>
</evidence>
<dbReference type="AlphaFoldDB" id="A0A6A3D8W1"/>
<organism evidence="2 3">
    <name type="scientific">Hibiscus syriacus</name>
    <name type="common">Rose of Sharon</name>
    <dbReference type="NCBI Taxonomy" id="106335"/>
    <lineage>
        <taxon>Eukaryota</taxon>
        <taxon>Viridiplantae</taxon>
        <taxon>Streptophyta</taxon>
        <taxon>Embryophyta</taxon>
        <taxon>Tracheophyta</taxon>
        <taxon>Spermatophyta</taxon>
        <taxon>Magnoliopsida</taxon>
        <taxon>eudicotyledons</taxon>
        <taxon>Gunneridae</taxon>
        <taxon>Pentapetalae</taxon>
        <taxon>rosids</taxon>
        <taxon>malvids</taxon>
        <taxon>Malvales</taxon>
        <taxon>Malvaceae</taxon>
        <taxon>Malvoideae</taxon>
        <taxon>Hibiscus</taxon>
    </lineage>
</organism>
<keyword evidence="3" id="KW-1185">Reference proteome</keyword>
<comment type="caution">
    <text evidence="2">The sequence shown here is derived from an EMBL/GenBank/DDBJ whole genome shotgun (WGS) entry which is preliminary data.</text>
</comment>
<protein>
    <recommendedName>
        <fullName evidence="1">Reverse transcriptase domain-containing protein</fullName>
    </recommendedName>
</protein>
<dbReference type="InterPro" id="IPR052343">
    <property type="entry name" value="Retrotransposon-Effector_Assoc"/>
</dbReference>
<reference evidence="2" key="1">
    <citation type="submission" date="2019-09" db="EMBL/GenBank/DDBJ databases">
        <title>Draft genome information of white flower Hibiscus syriacus.</title>
        <authorList>
            <person name="Kim Y.-M."/>
        </authorList>
    </citation>
    <scope>NUCLEOTIDE SEQUENCE [LARGE SCALE GENOMIC DNA]</scope>
    <source>
        <strain evidence="2">YM2019G1</strain>
    </source>
</reference>
<proteinExistence type="predicted"/>
<accession>A0A6A3D8W1</accession>
<dbReference type="EMBL" id="VEPZ02000032">
    <property type="protein sequence ID" value="KAE8735672.1"/>
    <property type="molecule type" value="Genomic_DNA"/>
</dbReference>
<dbReference type="SUPFAM" id="SSF56219">
    <property type="entry name" value="DNase I-like"/>
    <property type="match status" value="1"/>
</dbReference>
<dbReference type="Proteomes" id="UP000436088">
    <property type="component" value="Unassembled WGS sequence"/>
</dbReference>
<feature type="domain" description="Reverse transcriptase" evidence="1">
    <location>
        <begin position="345"/>
        <end position="558"/>
    </location>
</feature>
<dbReference type="PANTHER" id="PTHR46890:SF48">
    <property type="entry name" value="RNA-DIRECTED DNA POLYMERASE"/>
    <property type="match status" value="1"/>
</dbReference>
<dbReference type="InterPro" id="IPR036691">
    <property type="entry name" value="Endo/exonu/phosph_ase_sf"/>
</dbReference>
<gene>
    <name evidence="2" type="ORF">F3Y22_tig00000340pilonHSYRG01207</name>
</gene>
<dbReference type="PANTHER" id="PTHR46890">
    <property type="entry name" value="NON-LTR RETROLELEMENT REVERSE TRANSCRIPTASE-LIKE PROTEIN-RELATED"/>
    <property type="match status" value="1"/>
</dbReference>
<dbReference type="PROSITE" id="PS50878">
    <property type="entry name" value="RT_POL"/>
    <property type="match status" value="1"/>
</dbReference>
<dbReference type="Gene3D" id="3.60.10.10">
    <property type="entry name" value="Endonuclease/exonuclease/phosphatase"/>
    <property type="match status" value="1"/>
</dbReference>
<name>A0A6A3D8W1_HIBSY</name>
<sequence>MVDEDTIKRNRFDEAKVLIQTQRVSLIPDRVLVSLNGSISTIKLRVENFEEERIFIDGRGPGGWLDVGAGVSVPSSPICYEVNIVGASFDEDFQQPASPVTCSLNIMSSPAEIESVAVEVSPRVDKCSFNAKGVEGVAPKLKATHVWEVEGKMYPKKGATRRGNRVTTRVEGSMMLLLIGFRKSKRVKTVELGQALPSRGLRRPEKVQAVRKTIDVSKARVVFLQESKMAVVKSSVLNRLQNCYLSEFVRTASDGASEGLISLWDTSVFTVERNIVSNRGIPIIIWGDFNTEIPIIPSSANCLVDFIQSGNLVDVPLAIKGGASVVASRLDRIILSPEIFQRCPNVNQSSLPRDVSDHNPVLLREELLSSGPRPFKIFSHWFEDEGFVDMIKTTCTRNSNQNTGALLKSIKAETKMGFGSKWRNWIRLCSSKASISVLVNGSPSRKFRIRRDLRQGCPLSPLLFDLIGEALSRCLSKAADVGLVKGVSVGLHVTHLQFADDLIVLAGDELKSVRNVKRVLRVFEVASGLSLNTRKTRIFGVNMDDGCIERVSWFWRNIVNPVFSDEDSFKKRCRFVVGDGKVADFDTVRNGVWDWNIALRRAPFDWELPIWDVFIRTNNRAVSARWALSWQIFFTCPGSVRDFLICWAGRPIQKTKRWLLELRSIRDKSCVLLLVVCGGYLVLQWGTLACGSAVGWCNRLGGRLLPALSLGRFAVLVLQVVSVELCFWSAVAV</sequence>